<dbReference type="GO" id="GO:0042597">
    <property type="term" value="C:periplasmic space"/>
    <property type="evidence" value="ECO:0007669"/>
    <property type="project" value="UniProtKB-SubCell"/>
</dbReference>
<dbReference type="InterPro" id="IPR052721">
    <property type="entry name" value="ET_Amicyanin"/>
</dbReference>
<dbReference type="InterPro" id="IPR028096">
    <property type="entry name" value="EfeO_Cupredoxin"/>
</dbReference>
<dbReference type="Gene3D" id="2.60.40.420">
    <property type="entry name" value="Cupredoxins - blue copper proteins"/>
    <property type="match status" value="1"/>
</dbReference>
<evidence type="ECO:0000313" key="5">
    <source>
        <dbReference type="Proteomes" id="UP000184395"/>
    </source>
</evidence>
<name>A0A1M6PMS5_9BURK</name>
<dbReference type="InterPro" id="IPR008972">
    <property type="entry name" value="Cupredoxin"/>
</dbReference>
<feature type="chain" id="PRO_5009920113" evidence="2">
    <location>
        <begin position="33"/>
        <end position="123"/>
    </location>
</feature>
<evidence type="ECO:0000259" key="3">
    <source>
        <dbReference type="Pfam" id="PF13473"/>
    </source>
</evidence>
<evidence type="ECO:0000256" key="1">
    <source>
        <dbReference type="ARBA" id="ARBA00004418"/>
    </source>
</evidence>
<sequence length="123" mass="13533">MSWHAANLRRRGGPRIGPAWLAGALLASVCFAATVDASASPRTYVVSIEGMRFDPPRLTVHRGDKVVWTNRDPFPHTVSASSHAFDSRSIAANASWTHVVRRSGSYPYLCRFHPTMQGTLTVQ</sequence>
<gene>
    <name evidence="4" type="ORF">SAMN05192548_101363</name>
</gene>
<comment type="subcellular location">
    <subcellularLocation>
        <location evidence="1">Periplasm</location>
    </subcellularLocation>
</comment>
<dbReference type="PANTHER" id="PTHR36507">
    <property type="entry name" value="BLL1555 PROTEIN"/>
    <property type="match status" value="1"/>
</dbReference>
<feature type="signal peptide" evidence="2">
    <location>
        <begin position="1"/>
        <end position="32"/>
    </location>
</feature>
<organism evidence="4 5">
    <name type="scientific">Paraburkholderia terricola</name>
    <dbReference type="NCBI Taxonomy" id="169427"/>
    <lineage>
        <taxon>Bacteria</taxon>
        <taxon>Pseudomonadati</taxon>
        <taxon>Pseudomonadota</taxon>
        <taxon>Betaproteobacteria</taxon>
        <taxon>Burkholderiales</taxon>
        <taxon>Burkholderiaceae</taxon>
        <taxon>Paraburkholderia</taxon>
    </lineage>
</organism>
<accession>A0A1M6PMS5</accession>
<dbReference type="CDD" id="cd13921">
    <property type="entry name" value="Amicyanin"/>
    <property type="match status" value="1"/>
</dbReference>
<dbReference type="SUPFAM" id="SSF49503">
    <property type="entry name" value="Cupredoxins"/>
    <property type="match status" value="1"/>
</dbReference>
<dbReference type="OrthoDB" id="9757546at2"/>
<dbReference type="PANTHER" id="PTHR36507:SF1">
    <property type="entry name" value="BLL1555 PROTEIN"/>
    <property type="match status" value="1"/>
</dbReference>
<feature type="domain" description="EfeO-type cupredoxin-like" evidence="3">
    <location>
        <begin position="25"/>
        <end position="122"/>
    </location>
</feature>
<dbReference type="Proteomes" id="UP000184395">
    <property type="component" value="Unassembled WGS sequence"/>
</dbReference>
<dbReference type="InterPro" id="IPR035668">
    <property type="entry name" value="Amicyanin"/>
</dbReference>
<dbReference type="AlphaFoldDB" id="A0A1M6PMS5"/>
<dbReference type="STRING" id="169427.SAMN05192548_101363"/>
<dbReference type="RefSeq" id="WP_073429202.1">
    <property type="nucleotide sequence ID" value="NZ_CADFGY010000015.1"/>
</dbReference>
<evidence type="ECO:0000313" key="4">
    <source>
        <dbReference type="EMBL" id="SHK09241.1"/>
    </source>
</evidence>
<protein>
    <submittedName>
        <fullName evidence="4">Plastocyanin</fullName>
    </submittedName>
</protein>
<dbReference type="Pfam" id="PF13473">
    <property type="entry name" value="Cupredoxin_1"/>
    <property type="match status" value="1"/>
</dbReference>
<reference evidence="4 5" key="1">
    <citation type="submission" date="2016-11" db="EMBL/GenBank/DDBJ databases">
        <authorList>
            <person name="Jaros S."/>
            <person name="Januszkiewicz K."/>
            <person name="Wedrychowicz H."/>
        </authorList>
    </citation>
    <scope>NUCLEOTIDE SEQUENCE [LARGE SCALE GENOMIC DNA]</scope>
    <source>
        <strain evidence="4 5">LMG 20594</strain>
    </source>
</reference>
<evidence type="ECO:0000256" key="2">
    <source>
        <dbReference type="SAM" id="SignalP"/>
    </source>
</evidence>
<proteinExistence type="predicted"/>
<keyword evidence="2" id="KW-0732">Signal</keyword>
<dbReference type="EMBL" id="FRAB01000013">
    <property type="protein sequence ID" value="SHK09241.1"/>
    <property type="molecule type" value="Genomic_DNA"/>
</dbReference>